<keyword evidence="3" id="KW-1185">Reference proteome</keyword>
<dbReference type="AlphaFoldDB" id="A0A6H0KKR1"/>
<dbReference type="PROSITE" id="PS51257">
    <property type="entry name" value="PROKAR_LIPOPROTEIN"/>
    <property type="match status" value="1"/>
</dbReference>
<name>A0A6H0KKR1_9BACE</name>
<feature type="chain" id="PRO_5026085862" description="F5/8 type C domain" evidence="1">
    <location>
        <begin position="22"/>
        <end position="651"/>
    </location>
</feature>
<evidence type="ECO:0000256" key="1">
    <source>
        <dbReference type="SAM" id="SignalP"/>
    </source>
</evidence>
<dbReference type="RefSeq" id="WP_167961423.1">
    <property type="nucleotide sequence ID" value="NZ_CP050831.1"/>
</dbReference>
<feature type="signal peptide" evidence="1">
    <location>
        <begin position="1"/>
        <end position="21"/>
    </location>
</feature>
<dbReference type="Proteomes" id="UP000501780">
    <property type="component" value="Chromosome"/>
</dbReference>
<gene>
    <name evidence="2" type="ORF">BacF7301_06830</name>
</gene>
<dbReference type="PANTHER" id="PTHR35532:SF5">
    <property type="entry name" value="CARBOHYDRATE-BINDING DOMAIN-CONTAINING PROTEIN"/>
    <property type="match status" value="1"/>
</dbReference>
<proteinExistence type="predicted"/>
<evidence type="ECO:0000313" key="3">
    <source>
        <dbReference type="Proteomes" id="UP000501780"/>
    </source>
</evidence>
<organism evidence="2 3">
    <name type="scientific">Bacteroides faecium</name>
    <dbReference type="NCBI Taxonomy" id="2715212"/>
    <lineage>
        <taxon>Bacteria</taxon>
        <taxon>Pseudomonadati</taxon>
        <taxon>Bacteroidota</taxon>
        <taxon>Bacteroidia</taxon>
        <taxon>Bacteroidales</taxon>
        <taxon>Bacteroidaceae</taxon>
        <taxon>Bacteroides</taxon>
    </lineage>
</organism>
<accession>A0A6H0KKR1</accession>
<evidence type="ECO:0008006" key="4">
    <source>
        <dbReference type="Google" id="ProtNLM"/>
    </source>
</evidence>
<reference evidence="2 3" key="1">
    <citation type="submission" date="2020-03" db="EMBL/GenBank/DDBJ databases">
        <title>Genomic analysis of Bacteroides faecium CBA7301.</title>
        <authorList>
            <person name="Kim J."/>
            <person name="Roh S.W."/>
        </authorList>
    </citation>
    <scope>NUCLEOTIDE SEQUENCE [LARGE SCALE GENOMIC DNA]</scope>
    <source>
        <strain evidence="2 3">CBA7301</strain>
    </source>
</reference>
<dbReference type="EMBL" id="CP050831">
    <property type="protein sequence ID" value="QIU93875.1"/>
    <property type="molecule type" value="Genomic_DNA"/>
</dbReference>
<dbReference type="PANTHER" id="PTHR35532">
    <property type="entry name" value="SIMILAR TO POLYHYDROXYALKANOATE DEPOLYMERASE"/>
    <property type="match status" value="1"/>
</dbReference>
<dbReference type="KEGG" id="bfc:BacF7301_06830"/>
<evidence type="ECO:0000313" key="2">
    <source>
        <dbReference type="EMBL" id="QIU93875.1"/>
    </source>
</evidence>
<sequence length="651" mass="75459">MTKKSLVITFFLFLLSGCASEVDKRVDTVLSISGSNRTELETVLKHYKHEPQKLKAAKFLIANMRYHHSYYSVRNPRQHPLLDSLTRAADSLFYYSVYMATDSFHNGNIQKLIDSVRIGFREQNDVRVSEQSVKTFWKEDYDFNWITAKQLINHIDHVFEWKRQMNSIRQLPTEDFYEYVLPYRSIPDNSLTDFSDIYFAFMDKYLKDIDKDSVQNVVQRYNFVINQLCKFFPLYPYKEEIGYQELFFYGFHDCIPIASYGVSILRACGIPAAVEFNACYKQFQGRHYHGVVLDKNGNWLAFNPESSIPTSDNSSFDTKDILNIYRFMFSEQKDTPFFMEKNGEYIPDIFDSPFLKDVTSHLLKTVPLILPYQETGNNNLAYLAAFNSGVPSGIIPVTWGKINRTKQNVTFLSVIPDRYYFPVYYSPFGKSFSFGKPFYLDKDGKIIKSHIEGKADDVTLLRKFPMKQGLVDKAVKLIGTIIQASNEPSFQPCDTVGIIADTLQPYFQDIKLDMKKGPYQYYQVKTTNEYPHAVLSELEFITDIRYGYENVIPASPLPILSSGDTLSEDNTEVRLMDEPLERIKWKAEYDGNPQTSPEPYPTIRFMLKKPQLVTKVRMMPLNADNGIIAGNQYELFCWDNGEWKKILSQQA</sequence>
<protein>
    <recommendedName>
        <fullName evidence="4">F5/8 type C domain</fullName>
    </recommendedName>
</protein>
<keyword evidence="1" id="KW-0732">Signal</keyword>